<reference evidence="2" key="2">
    <citation type="submission" date="2023-01" db="EMBL/GenBank/DDBJ databases">
        <authorList>
            <person name="Sun Q."/>
            <person name="Evtushenko L."/>
        </authorList>
    </citation>
    <scope>NUCLEOTIDE SEQUENCE</scope>
    <source>
        <strain evidence="2">VKM B-1499</strain>
    </source>
</reference>
<keyword evidence="3" id="KW-1185">Reference proteome</keyword>
<evidence type="ECO:0000313" key="3">
    <source>
        <dbReference type="Proteomes" id="UP001143509"/>
    </source>
</evidence>
<evidence type="ECO:0000313" key="2">
    <source>
        <dbReference type="EMBL" id="GLK47224.1"/>
    </source>
</evidence>
<reference evidence="2" key="1">
    <citation type="journal article" date="2014" name="Int. J. Syst. Evol. Microbiol.">
        <title>Complete genome of a new Firmicutes species belonging to the dominant human colonic microbiota ('Ruminococcus bicirculans') reveals two chromosomes and a selective capacity to utilize plant glucans.</title>
        <authorList>
            <consortium name="NISC Comparative Sequencing Program"/>
            <person name="Wegmann U."/>
            <person name="Louis P."/>
            <person name="Goesmann A."/>
            <person name="Henrissat B."/>
            <person name="Duncan S.H."/>
            <person name="Flint H.J."/>
        </authorList>
    </citation>
    <scope>NUCLEOTIDE SEQUENCE</scope>
    <source>
        <strain evidence="2">VKM B-1499</strain>
    </source>
</reference>
<proteinExistence type="predicted"/>
<gene>
    <name evidence="2" type="ORF">GCM10017620_01970</name>
</gene>
<sequence>MGVVLIFLLPLREKVGPKGSDEGLLAARGRMKGSCINRPLIRLASRATFSRKGRRKKSGAVVKSPSTPGFAGGPPPHSQEANGEETRSLTAARPVRAAGAAGCRRCAGLR</sequence>
<feature type="compositionally biased region" description="Low complexity" evidence="1">
    <location>
        <begin position="91"/>
        <end position="110"/>
    </location>
</feature>
<organism evidence="2 3">
    <name type="scientific">Brevundimonas intermedia</name>
    <dbReference type="NCBI Taxonomy" id="74315"/>
    <lineage>
        <taxon>Bacteria</taxon>
        <taxon>Pseudomonadati</taxon>
        <taxon>Pseudomonadota</taxon>
        <taxon>Alphaproteobacteria</taxon>
        <taxon>Caulobacterales</taxon>
        <taxon>Caulobacteraceae</taxon>
        <taxon>Brevundimonas</taxon>
    </lineage>
</organism>
<evidence type="ECO:0000256" key="1">
    <source>
        <dbReference type="SAM" id="MobiDB-lite"/>
    </source>
</evidence>
<accession>A0ABQ5T3A6</accession>
<protein>
    <submittedName>
        <fullName evidence="2">Uncharacterized protein</fullName>
    </submittedName>
</protein>
<name>A0ABQ5T3A6_9CAUL</name>
<feature type="region of interest" description="Disordered" evidence="1">
    <location>
        <begin position="50"/>
        <end position="110"/>
    </location>
</feature>
<comment type="caution">
    <text evidence="2">The sequence shown here is derived from an EMBL/GenBank/DDBJ whole genome shotgun (WGS) entry which is preliminary data.</text>
</comment>
<dbReference type="EMBL" id="BSFD01000001">
    <property type="protein sequence ID" value="GLK47224.1"/>
    <property type="molecule type" value="Genomic_DNA"/>
</dbReference>
<dbReference type="Proteomes" id="UP001143509">
    <property type="component" value="Unassembled WGS sequence"/>
</dbReference>